<evidence type="ECO:0000256" key="2">
    <source>
        <dbReference type="SAM" id="MobiDB-lite"/>
    </source>
</evidence>
<dbReference type="GO" id="GO:0002020">
    <property type="term" value="F:protease binding"/>
    <property type="evidence" value="ECO:0007669"/>
    <property type="project" value="InterPro"/>
</dbReference>
<dbReference type="PROSITE" id="PS50209">
    <property type="entry name" value="CARD"/>
    <property type="match status" value="1"/>
</dbReference>
<comment type="caution">
    <text evidence="4">The sequence shown here is derived from an EMBL/GenBank/DDBJ whole genome shotgun (WGS) entry which is preliminary data.</text>
</comment>
<keyword evidence="1" id="KW-0175">Coiled coil</keyword>
<organism evidence="4 5">
    <name type="scientific">Potamilus streckersoni</name>
    <dbReference type="NCBI Taxonomy" id="2493646"/>
    <lineage>
        <taxon>Eukaryota</taxon>
        <taxon>Metazoa</taxon>
        <taxon>Spiralia</taxon>
        <taxon>Lophotrochozoa</taxon>
        <taxon>Mollusca</taxon>
        <taxon>Bivalvia</taxon>
        <taxon>Autobranchia</taxon>
        <taxon>Heteroconchia</taxon>
        <taxon>Palaeoheterodonta</taxon>
        <taxon>Unionida</taxon>
        <taxon>Unionoidea</taxon>
        <taxon>Unionidae</taxon>
        <taxon>Ambleminae</taxon>
        <taxon>Lampsilini</taxon>
        <taxon>Potamilus</taxon>
    </lineage>
</organism>
<dbReference type="InterPro" id="IPR001315">
    <property type="entry name" value="CARD"/>
</dbReference>
<dbReference type="GO" id="GO:0042981">
    <property type="term" value="P:regulation of apoptotic process"/>
    <property type="evidence" value="ECO:0007669"/>
    <property type="project" value="InterPro"/>
</dbReference>
<feature type="domain" description="CARD" evidence="3">
    <location>
        <begin position="1"/>
        <end position="91"/>
    </location>
</feature>
<dbReference type="SUPFAM" id="SSF47986">
    <property type="entry name" value="DEATH domain"/>
    <property type="match status" value="1"/>
</dbReference>
<evidence type="ECO:0000256" key="1">
    <source>
        <dbReference type="SAM" id="Coils"/>
    </source>
</evidence>
<dbReference type="InterPro" id="IPR037939">
    <property type="entry name" value="CRADD"/>
</dbReference>
<dbReference type="EMBL" id="JAEAOA010000559">
    <property type="protein sequence ID" value="KAK3586918.1"/>
    <property type="molecule type" value="Genomic_DNA"/>
</dbReference>
<dbReference type="GO" id="GO:0070513">
    <property type="term" value="F:death domain binding"/>
    <property type="evidence" value="ECO:0007669"/>
    <property type="project" value="InterPro"/>
</dbReference>
<dbReference type="Pfam" id="PF00619">
    <property type="entry name" value="CARD"/>
    <property type="match status" value="1"/>
</dbReference>
<dbReference type="AlphaFoldDB" id="A0AAE0VQJ5"/>
<proteinExistence type="predicted"/>
<dbReference type="InterPro" id="IPR011029">
    <property type="entry name" value="DEATH-like_dom_sf"/>
</dbReference>
<feature type="region of interest" description="Disordered" evidence="2">
    <location>
        <begin position="381"/>
        <end position="417"/>
    </location>
</feature>
<evidence type="ECO:0000313" key="4">
    <source>
        <dbReference type="EMBL" id="KAK3586918.1"/>
    </source>
</evidence>
<dbReference type="Gene3D" id="1.10.533.10">
    <property type="entry name" value="Death Domain, Fas"/>
    <property type="match status" value="1"/>
</dbReference>
<reference evidence="4" key="1">
    <citation type="journal article" date="2021" name="Genome Biol. Evol.">
        <title>A High-Quality Reference Genome for a Parasitic Bivalve with Doubly Uniparental Inheritance (Bivalvia: Unionida).</title>
        <authorList>
            <person name="Smith C.H."/>
        </authorList>
    </citation>
    <scope>NUCLEOTIDE SEQUENCE</scope>
    <source>
        <strain evidence="4">CHS0354</strain>
    </source>
</reference>
<name>A0AAE0VQJ5_9BIVA</name>
<reference evidence="4" key="2">
    <citation type="journal article" date="2021" name="Genome Biol. Evol.">
        <title>Developing a high-quality reference genome for a parasitic bivalve with doubly uniparental inheritance (Bivalvia: Unionida).</title>
        <authorList>
            <person name="Smith C.H."/>
        </authorList>
    </citation>
    <scope>NUCLEOTIDE SEQUENCE</scope>
    <source>
        <strain evidence="4">CHS0354</strain>
        <tissue evidence="4">Mantle</tissue>
    </source>
</reference>
<dbReference type="PANTHER" id="PTHR15034:SF5">
    <property type="entry name" value="DEATH DOMAIN-CONTAINING PROTEIN CRADD"/>
    <property type="match status" value="1"/>
</dbReference>
<feature type="compositionally biased region" description="Basic residues" evidence="2">
    <location>
        <begin position="397"/>
        <end position="409"/>
    </location>
</feature>
<accession>A0AAE0VQJ5</accession>
<protein>
    <recommendedName>
        <fullName evidence="3">CARD domain-containing protein</fullName>
    </recommendedName>
</protein>
<dbReference type="PANTHER" id="PTHR15034">
    <property type="entry name" value="DEATH DOMAIN-CONTAINING PROTEIN CRADD"/>
    <property type="match status" value="1"/>
</dbReference>
<sequence>MNDIQREALKKNTIALVQDIMVTESFLAALDEKKIFEQEMLEMIKVERTTSDKVYKLLDLLPRRGPEAFNSFLLVLEDHYDWLATKLRDTHQELMNQKTTQPGQSDILVSPENIILDKDIKQQISSFIQRQLGQVRRISNTDKSSIERWLGEWAQEERRRLMQIFQKTHVSDDERILEKPIVKKKLYKLHTKLASAAHRSNKNERKLGAWTLDTITFEAIEEQISTLMGQCIDMALEIDQCYAAFGAKPGGDAVGLNTYAQRMLALVKEKEAEIAQEKQKVEEMLYDMYKNVSEQKKKDQALLQNQKQMMELTHQVKALQEENSRLEFQVTSLDRQTKIHAEKEKTLGELRQHKTDMQVLIKILRDENQDLKLQINAAKVANHKSPNRGMNVTRNQRQSRQKQNTRKKTNILNGNKT</sequence>
<evidence type="ECO:0000259" key="3">
    <source>
        <dbReference type="PROSITE" id="PS50209"/>
    </source>
</evidence>
<dbReference type="SMART" id="SM00114">
    <property type="entry name" value="CARD"/>
    <property type="match status" value="1"/>
</dbReference>
<feature type="coiled-coil region" evidence="1">
    <location>
        <begin position="260"/>
        <end position="381"/>
    </location>
</feature>
<keyword evidence="5" id="KW-1185">Reference proteome</keyword>
<gene>
    <name evidence="4" type="ORF">CHS0354_008514</name>
</gene>
<evidence type="ECO:0000313" key="5">
    <source>
        <dbReference type="Proteomes" id="UP001195483"/>
    </source>
</evidence>
<reference evidence="4" key="3">
    <citation type="submission" date="2023-05" db="EMBL/GenBank/DDBJ databases">
        <authorList>
            <person name="Smith C.H."/>
        </authorList>
    </citation>
    <scope>NUCLEOTIDE SEQUENCE</scope>
    <source>
        <strain evidence="4">CHS0354</strain>
        <tissue evidence="4">Mantle</tissue>
    </source>
</reference>
<dbReference type="CDD" id="cd01671">
    <property type="entry name" value="CARD"/>
    <property type="match status" value="1"/>
</dbReference>
<dbReference type="Proteomes" id="UP001195483">
    <property type="component" value="Unassembled WGS sequence"/>
</dbReference>